<evidence type="ECO:0000259" key="1">
    <source>
        <dbReference type="Pfam" id="PF13860"/>
    </source>
</evidence>
<dbReference type="NCBIfam" id="TIGR04183">
    <property type="entry name" value="Por_Secre_tail"/>
    <property type="match status" value="1"/>
</dbReference>
<feature type="domain" description="FlgD/Vpr Ig-like" evidence="1">
    <location>
        <begin position="449"/>
        <end position="501"/>
    </location>
</feature>
<comment type="caution">
    <text evidence="2">The sequence shown here is derived from an EMBL/GenBank/DDBJ whole genome shotgun (WGS) entry which is preliminary data.</text>
</comment>
<reference evidence="2" key="1">
    <citation type="journal article" date="2020" name="mSystems">
        <title>Genome- and Community-Level Interaction Insights into Carbon Utilization and Element Cycling Functions of Hydrothermarchaeota in Hydrothermal Sediment.</title>
        <authorList>
            <person name="Zhou Z."/>
            <person name="Liu Y."/>
            <person name="Xu W."/>
            <person name="Pan J."/>
            <person name="Luo Z.H."/>
            <person name="Li M."/>
        </authorList>
    </citation>
    <scope>NUCLEOTIDE SEQUENCE [LARGE SCALE GENOMIC DNA]</scope>
    <source>
        <strain evidence="2">SpSt-876</strain>
    </source>
</reference>
<dbReference type="InterPro" id="IPR026444">
    <property type="entry name" value="Secre_tail"/>
</dbReference>
<accession>A0A7C6A8F1</accession>
<dbReference type="SUPFAM" id="SSF75011">
    <property type="entry name" value="3-carboxy-cis,cis-mucoante lactonizing enzyme"/>
    <property type="match status" value="1"/>
</dbReference>
<gene>
    <name evidence="2" type="ORF">ENW73_02430</name>
</gene>
<evidence type="ECO:0000313" key="2">
    <source>
        <dbReference type="EMBL" id="HHS51711.1"/>
    </source>
</evidence>
<dbReference type="PANTHER" id="PTHR42754">
    <property type="entry name" value="ENDOGLUCANASE"/>
    <property type="match status" value="1"/>
</dbReference>
<sequence>MVESFINFHKHLTNNLSLKRENTIKPYPIIISTLFLFIIPTQANLWYLTRGHDRADDAWAVSVNSDGKIFWATTEWFPQATHNDILLYIIDSTGQQLWQSQPLGDSLNRVAFIAVNREPYVYIGGRIERSSADLLLLALRRDQDTFVQQWQYTWDQVGRYEEVDGIGLDEDAIYLSGWTTPNFLNNDIVVQKLNTNGSLIWSTTWGGPGLEGANGHLALDNNHIYLASHFGAVDTSGDAMLITFAKDNGNYLWDSLWDGCHQDDNFYGLTMSSDSFLYCLGYTDTDTSNNRIQLDLVLVKYTRIGKKIWERTWGGLSSEWGRAIIADGDSLIYVCANTASYGAGATDIVLLKYDSSGVLQSYRIWGGALDDVAHDVVKFGDYIYITGKTRNFGAEGEDALLIKVNARTMQFPDTLMAISDNICTYHTQLNIAPNPFNNQAIIEFTTTHQPVWLKVYDFTGQLVKTISLPKTQFGINRVTWNGRNDAGEPLPSGVYFVQLQAGAISKSQKLLLLHP</sequence>
<dbReference type="PANTHER" id="PTHR42754:SF1">
    <property type="entry name" value="LIPOPROTEIN"/>
    <property type="match status" value="1"/>
</dbReference>
<dbReference type="EMBL" id="DTLI01000057">
    <property type="protein sequence ID" value="HHS51711.1"/>
    <property type="molecule type" value="Genomic_DNA"/>
</dbReference>
<dbReference type="InterPro" id="IPR025965">
    <property type="entry name" value="FlgD/Vpr_Ig-like"/>
</dbReference>
<dbReference type="Gene3D" id="2.60.40.4070">
    <property type="match status" value="1"/>
</dbReference>
<name>A0A7C6A8F1_UNCW3</name>
<dbReference type="Pfam" id="PF13860">
    <property type="entry name" value="FlgD_ig"/>
    <property type="match status" value="1"/>
</dbReference>
<organism evidence="2">
    <name type="scientific">candidate division WOR-3 bacterium</name>
    <dbReference type="NCBI Taxonomy" id="2052148"/>
    <lineage>
        <taxon>Bacteria</taxon>
        <taxon>Bacteria division WOR-3</taxon>
    </lineage>
</organism>
<dbReference type="AlphaFoldDB" id="A0A7C6A8F1"/>
<proteinExistence type="predicted"/>
<protein>
    <submittedName>
        <fullName evidence="2">T9SS type A sorting domain-containing protein</fullName>
    </submittedName>
</protein>